<dbReference type="SUPFAM" id="SSF53955">
    <property type="entry name" value="Lysozyme-like"/>
    <property type="match status" value="1"/>
</dbReference>
<dbReference type="AlphaFoldDB" id="A0A5N1JBP3"/>
<dbReference type="Proteomes" id="UP000326344">
    <property type="component" value="Unassembled WGS sequence"/>
</dbReference>
<feature type="signal peptide" evidence="2">
    <location>
        <begin position="1"/>
        <end position="21"/>
    </location>
</feature>
<feature type="compositionally biased region" description="Basic and acidic residues" evidence="1">
    <location>
        <begin position="486"/>
        <end position="501"/>
    </location>
</feature>
<dbReference type="PANTHER" id="PTHR33734">
    <property type="entry name" value="LYSM DOMAIN-CONTAINING GPI-ANCHORED PROTEIN 2"/>
    <property type="match status" value="1"/>
</dbReference>
<feature type="compositionally biased region" description="Low complexity" evidence="1">
    <location>
        <begin position="603"/>
        <end position="618"/>
    </location>
</feature>
<keyword evidence="2" id="KW-0732">Signal</keyword>
<name>A0A5N1JBP3_9BACT</name>
<gene>
    <name evidence="4" type="ORF">F0P93_20895</name>
</gene>
<dbReference type="SMART" id="SM00257">
    <property type="entry name" value="LysM"/>
    <property type="match status" value="3"/>
</dbReference>
<keyword evidence="5" id="KW-1185">Reference proteome</keyword>
<dbReference type="CDD" id="cd00118">
    <property type="entry name" value="LysM"/>
    <property type="match status" value="3"/>
</dbReference>
<evidence type="ECO:0000313" key="4">
    <source>
        <dbReference type="EMBL" id="KAA9349901.1"/>
    </source>
</evidence>
<dbReference type="EMBL" id="VTWS01000005">
    <property type="protein sequence ID" value="KAA9349901.1"/>
    <property type="molecule type" value="Genomic_DNA"/>
</dbReference>
<feature type="domain" description="LysM" evidence="3">
    <location>
        <begin position="722"/>
        <end position="765"/>
    </location>
</feature>
<feature type="chain" id="PRO_5024933745" evidence="2">
    <location>
        <begin position="22"/>
        <end position="768"/>
    </location>
</feature>
<dbReference type="InterPro" id="IPR018392">
    <property type="entry name" value="LysM"/>
</dbReference>
<protein>
    <submittedName>
        <fullName evidence="4">LysM peptidoglycan-binding domain-containing protein</fullName>
    </submittedName>
</protein>
<organism evidence="4 5">
    <name type="scientific">Larkinella humicola</name>
    <dbReference type="NCBI Taxonomy" id="2607654"/>
    <lineage>
        <taxon>Bacteria</taxon>
        <taxon>Pseudomonadati</taxon>
        <taxon>Bacteroidota</taxon>
        <taxon>Cytophagia</taxon>
        <taxon>Cytophagales</taxon>
        <taxon>Spirosomataceae</taxon>
        <taxon>Larkinella</taxon>
    </lineage>
</organism>
<feature type="compositionally biased region" description="Polar residues" evidence="1">
    <location>
        <begin position="545"/>
        <end position="565"/>
    </location>
</feature>
<dbReference type="InterPro" id="IPR023346">
    <property type="entry name" value="Lysozyme-like_dom_sf"/>
</dbReference>
<dbReference type="PANTHER" id="PTHR33734:SF22">
    <property type="entry name" value="MEMBRANE-BOUND LYTIC MUREIN TRANSGLYCOSYLASE D"/>
    <property type="match status" value="1"/>
</dbReference>
<dbReference type="SUPFAM" id="SSF54106">
    <property type="entry name" value="LysM domain"/>
    <property type="match status" value="3"/>
</dbReference>
<dbReference type="InterPro" id="IPR036779">
    <property type="entry name" value="LysM_dom_sf"/>
</dbReference>
<dbReference type="Gene3D" id="3.10.350.10">
    <property type="entry name" value="LysM domain"/>
    <property type="match status" value="3"/>
</dbReference>
<dbReference type="CDD" id="cd16894">
    <property type="entry name" value="MltD-like"/>
    <property type="match status" value="1"/>
</dbReference>
<accession>A0A5N1JBP3</accession>
<dbReference type="GO" id="GO:0008932">
    <property type="term" value="F:lytic endotransglycosylase activity"/>
    <property type="evidence" value="ECO:0007669"/>
    <property type="project" value="TreeGrafter"/>
</dbReference>
<comment type="caution">
    <text evidence="4">The sequence shown here is derived from an EMBL/GenBank/DDBJ whole genome shotgun (WGS) entry which is preliminary data.</text>
</comment>
<feature type="domain" description="LysM" evidence="3">
    <location>
        <begin position="650"/>
        <end position="694"/>
    </location>
</feature>
<evidence type="ECO:0000256" key="2">
    <source>
        <dbReference type="SAM" id="SignalP"/>
    </source>
</evidence>
<dbReference type="PROSITE" id="PS51782">
    <property type="entry name" value="LYSM"/>
    <property type="match status" value="3"/>
</dbReference>
<feature type="domain" description="LysM" evidence="3">
    <location>
        <begin position="388"/>
        <end position="432"/>
    </location>
</feature>
<reference evidence="4 5" key="1">
    <citation type="submission" date="2019-09" db="EMBL/GenBank/DDBJ databases">
        <title>Genome Sequence of Larkinella sp MA1.</title>
        <authorList>
            <person name="Srinivasan S."/>
        </authorList>
    </citation>
    <scope>NUCLEOTIDE SEQUENCE [LARGE SCALE GENOMIC DNA]</scope>
    <source>
        <strain evidence="4 5">MA1</strain>
    </source>
</reference>
<proteinExistence type="predicted"/>
<evidence type="ECO:0000256" key="1">
    <source>
        <dbReference type="SAM" id="MobiDB-lite"/>
    </source>
</evidence>
<dbReference type="RefSeq" id="WP_150879540.1">
    <property type="nucleotide sequence ID" value="NZ_VTWS01000005.1"/>
</dbReference>
<evidence type="ECO:0000259" key="3">
    <source>
        <dbReference type="PROSITE" id="PS51782"/>
    </source>
</evidence>
<feature type="compositionally biased region" description="Polar residues" evidence="1">
    <location>
        <begin position="458"/>
        <end position="475"/>
    </location>
</feature>
<evidence type="ECO:0000313" key="5">
    <source>
        <dbReference type="Proteomes" id="UP000326344"/>
    </source>
</evidence>
<feature type="compositionally biased region" description="Polar residues" evidence="1">
    <location>
        <begin position="629"/>
        <end position="645"/>
    </location>
</feature>
<dbReference type="Pfam" id="PF01476">
    <property type="entry name" value="LysM"/>
    <property type="match status" value="3"/>
</dbReference>
<dbReference type="Pfam" id="PF01464">
    <property type="entry name" value="SLT"/>
    <property type="match status" value="1"/>
</dbReference>
<sequence length="768" mass="84934">MKKRLLTLPFFLFFAPFLVLSGIAQVPADVPESIRFADLTVRFDEGARRIIRQDITSLVQSNKKYWDAKLDRVVLYFPLIESILAEEEVPVDLKYLAVQESSLVPDAVSSSTAVGYWQFKKETATDHGMRVDDEVDERKSIVASTRGAARYFKRNNTVYNNWVSSLFSYYLGTTGISKLVPAEWSYAQEVTLDSKTDRYILRFFAHKLAFESVLPSFQTANSVALIEYPYGSGKTVTRVSEDLKISEPEIRKYNRWILGDQIPSDKEYILAIPATGDQAAALRRQAQQAKLVAQTKAPEVVTRAKFDTGFPVLRKVNYSKGKPDVVLYEINGLPGIQALAGDNASTLARKARVSVSSFLRYNDMSDRDPVTENEVYYLAKKMRKAVVPHHTVQVGETVRSISQMYGLRLKKLLRYNRIDRSDRLQVGRVMWLRERRPGNKPVEIIKTPTTPAPASRPIASQSSPSDNRVSQSTPSDRPANTIPRNASERKLYSPKLVESKDAPATTPSPAPDTRVTTTTPSSAPASRPVENQENTVNTVVKPPVSDQTVASTPTVTTQNSGSTQRVVIVRPERSTDFGSEPAPSRTTTSAPVSRPAERKPTDSRTTPAPAPITASARRPTAEPLEESSPKVTHTSLAPATTTRSGNAGPMTHRVEPGQTYYSISRLYNVSVNDLLAWNRLTQNDKLAVGQALVIRGDGAVSKSQPATSGRSAVDAKVSEEIVYHTVQKGETMFRISKQYGVSVEQIQTWNQLSGGGVNVGQQLKIIKK</sequence>
<feature type="compositionally biased region" description="Low complexity" evidence="1">
    <location>
        <begin position="502"/>
        <end position="540"/>
    </location>
</feature>
<dbReference type="Gene3D" id="1.10.530.10">
    <property type="match status" value="1"/>
</dbReference>
<dbReference type="InterPro" id="IPR008258">
    <property type="entry name" value="Transglycosylase_SLT_dom_1"/>
</dbReference>
<feature type="region of interest" description="Disordered" evidence="1">
    <location>
        <begin position="440"/>
        <end position="653"/>
    </location>
</feature>